<keyword evidence="3" id="KW-1185">Reference proteome</keyword>
<name>A0ABD3X2L8_SINWO</name>
<proteinExistence type="predicted"/>
<accession>A0ABD3X2L8</accession>
<organism evidence="2 3">
    <name type="scientific">Sinanodonta woodiana</name>
    <name type="common">Chinese pond mussel</name>
    <name type="synonym">Anodonta woodiana</name>
    <dbReference type="NCBI Taxonomy" id="1069815"/>
    <lineage>
        <taxon>Eukaryota</taxon>
        <taxon>Metazoa</taxon>
        <taxon>Spiralia</taxon>
        <taxon>Lophotrochozoa</taxon>
        <taxon>Mollusca</taxon>
        <taxon>Bivalvia</taxon>
        <taxon>Autobranchia</taxon>
        <taxon>Heteroconchia</taxon>
        <taxon>Palaeoheterodonta</taxon>
        <taxon>Unionida</taxon>
        <taxon>Unionoidea</taxon>
        <taxon>Unionidae</taxon>
        <taxon>Unioninae</taxon>
        <taxon>Sinanodonta</taxon>
    </lineage>
</organism>
<evidence type="ECO:0000313" key="2">
    <source>
        <dbReference type="EMBL" id="KAL3880287.1"/>
    </source>
</evidence>
<evidence type="ECO:0000313" key="3">
    <source>
        <dbReference type="Proteomes" id="UP001634394"/>
    </source>
</evidence>
<evidence type="ECO:0000259" key="1">
    <source>
        <dbReference type="PROSITE" id="PS00028"/>
    </source>
</evidence>
<dbReference type="AlphaFoldDB" id="A0ABD3X2L8"/>
<sequence length="302" mass="33953">MATKQSSYSEIFLNGRKKYQCLICSRIVCSKHSILHHLNGIHSLSPVKRIYKLHVYDKSIKIPARTASRWKKNRSTDLATSCKESDNLSLEYADKNVSSLERSLTHPTAGSSVSPDDAAADVCYIDDDTCSSVSTCNSNESEASSVQSNDSVTSNVESSDNFSDVVTNTCQLKTYTNCDMYDNVFQYNLDEFRCSFENCGGLWPIFMVINELRPKARFSRDNMLLAGIWQGKENQLLNRMTSFSEEMNRKGTSQCDPYKIVETQYPLHNSQENLQNMQNATAKNRIKGFQGLSGLALLQSFG</sequence>
<dbReference type="PROSITE" id="PS00028">
    <property type="entry name" value="ZINC_FINGER_C2H2_1"/>
    <property type="match status" value="1"/>
</dbReference>
<feature type="domain" description="C2H2-type" evidence="1">
    <location>
        <begin position="21"/>
        <end position="42"/>
    </location>
</feature>
<reference evidence="2 3" key="1">
    <citation type="submission" date="2024-11" db="EMBL/GenBank/DDBJ databases">
        <title>Chromosome-level genome assembly of the freshwater bivalve Anodonta woodiana.</title>
        <authorList>
            <person name="Chen X."/>
        </authorList>
    </citation>
    <scope>NUCLEOTIDE SEQUENCE [LARGE SCALE GENOMIC DNA]</scope>
    <source>
        <strain evidence="2">MN2024</strain>
        <tissue evidence="2">Gills</tissue>
    </source>
</reference>
<dbReference type="InterPro" id="IPR013087">
    <property type="entry name" value="Znf_C2H2_type"/>
</dbReference>
<protein>
    <recommendedName>
        <fullName evidence="1">C2H2-type domain-containing protein</fullName>
    </recommendedName>
</protein>
<comment type="caution">
    <text evidence="2">The sequence shown here is derived from an EMBL/GenBank/DDBJ whole genome shotgun (WGS) entry which is preliminary data.</text>
</comment>
<gene>
    <name evidence="2" type="ORF">ACJMK2_032535</name>
</gene>
<dbReference type="Proteomes" id="UP001634394">
    <property type="component" value="Unassembled WGS sequence"/>
</dbReference>
<dbReference type="EMBL" id="JBJQND010000004">
    <property type="protein sequence ID" value="KAL3880287.1"/>
    <property type="molecule type" value="Genomic_DNA"/>
</dbReference>